<dbReference type="AlphaFoldDB" id="A0A0M7A563"/>
<feature type="domain" description="ABC transporter substrate-binding protein PnrA-like" evidence="7">
    <location>
        <begin position="29"/>
        <end position="308"/>
    </location>
</feature>
<dbReference type="STRING" id="388408.LAX5112_01914"/>
<evidence type="ECO:0000256" key="6">
    <source>
        <dbReference type="ARBA" id="ARBA00023288"/>
    </source>
</evidence>
<dbReference type="RefSeq" id="WP_055671606.1">
    <property type="nucleotide sequence ID" value="NZ_CXWD01000006.1"/>
</dbReference>
<dbReference type="OrthoDB" id="9784230at2"/>
<dbReference type="Pfam" id="PF02608">
    <property type="entry name" value="Bmp"/>
    <property type="match status" value="1"/>
</dbReference>
<keyword evidence="4" id="KW-0732">Signal</keyword>
<organism evidence="8 9">
    <name type="scientific">Roseibium alexandrii</name>
    <dbReference type="NCBI Taxonomy" id="388408"/>
    <lineage>
        <taxon>Bacteria</taxon>
        <taxon>Pseudomonadati</taxon>
        <taxon>Pseudomonadota</taxon>
        <taxon>Alphaproteobacteria</taxon>
        <taxon>Hyphomicrobiales</taxon>
        <taxon>Stappiaceae</taxon>
        <taxon>Roseibium</taxon>
    </lineage>
</organism>
<evidence type="ECO:0000313" key="9">
    <source>
        <dbReference type="Proteomes" id="UP000053235"/>
    </source>
</evidence>
<keyword evidence="5" id="KW-0472">Membrane</keyword>
<accession>A0A0M7A563</accession>
<name>A0A0M7A563_9HYPH</name>
<dbReference type="InterPro" id="IPR050957">
    <property type="entry name" value="BMP_lipoprotein"/>
</dbReference>
<evidence type="ECO:0000256" key="1">
    <source>
        <dbReference type="ARBA" id="ARBA00004193"/>
    </source>
</evidence>
<dbReference type="InterPro" id="IPR003760">
    <property type="entry name" value="PnrA-like"/>
</dbReference>
<keyword evidence="8" id="KW-0675">Receptor</keyword>
<comment type="subcellular location">
    <subcellularLocation>
        <location evidence="1">Cell membrane</location>
        <topology evidence="1">Lipid-anchor</topology>
    </subcellularLocation>
</comment>
<dbReference type="PANTHER" id="PTHR34296">
    <property type="entry name" value="TRANSCRIPTIONAL ACTIVATOR PROTEIN MED"/>
    <property type="match status" value="1"/>
</dbReference>
<sequence>MQKFTLLRLIAVSIFLVFYGVVPARPETVGAVIFTNAKMDGSFNQLAAIGSERAAVEFGLEIREWISTDPDETMNVIRQFAKSGVNHILTLGFESSELVRTTALEFPDVKFTSIDGVISDLPNVRSILFADDESGFLAGYVAGLKTRTGTVGTIGGMDIPPVRRFMCGFEAGARYANADVSVLSSFVGQDMYAFRNIQGGKAIADKMFADGADVIFAPAGMAAEGVARAAREQDAHVIMVDANKNGFLPGTVLTSALKRVDEAAYATWKAAIDDTWTPGLVVMTTRDKGVGWAVDEHNRDLVSDVEDQVNAIVDGLAAGSVAIVPGDSVAGCADVL</sequence>
<reference evidence="9" key="1">
    <citation type="submission" date="2015-07" db="EMBL/GenBank/DDBJ databases">
        <authorList>
            <person name="Rodrigo-Torres Lidia"/>
            <person name="Arahal R.David."/>
        </authorList>
    </citation>
    <scope>NUCLEOTIDE SEQUENCE [LARGE SCALE GENOMIC DNA]</scope>
    <source>
        <strain evidence="9">CECT 5112</strain>
    </source>
</reference>
<proteinExistence type="inferred from homology"/>
<dbReference type="PANTHER" id="PTHR34296:SF2">
    <property type="entry name" value="ABC TRANSPORTER GUANOSINE-BINDING PROTEIN NUPN"/>
    <property type="match status" value="1"/>
</dbReference>
<keyword evidence="9" id="KW-1185">Reference proteome</keyword>
<evidence type="ECO:0000256" key="2">
    <source>
        <dbReference type="ARBA" id="ARBA00008610"/>
    </source>
</evidence>
<keyword evidence="6" id="KW-0449">Lipoprotein</keyword>
<evidence type="ECO:0000256" key="4">
    <source>
        <dbReference type="ARBA" id="ARBA00022729"/>
    </source>
</evidence>
<keyword evidence="3" id="KW-1003">Cell membrane</keyword>
<evidence type="ECO:0000256" key="5">
    <source>
        <dbReference type="ARBA" id="ARBA00023136"/>
    </source>
</evidence>
<protein>
    <submittedName>
        <fullName evidence="8">Purine nucleoside receptor A</fullName>
    </submittedName>
</protein>
<dbReference type="EMBL" id="CXWD01000006">
    <property type="protein sequence ID" value="CTQ68863.1"/>
    <property type="molecule type" value="Genomic_DNA"/>
</dbReference>
<evidence type="ECO:0000256" key="3">
    <source>
        <dbReference type="ARBA" id="ARBA00022475"/>
    </source>
</evidence>
<dbReference type="Proteomes" id="UP000053235">
    <property type="component" value="Unassembled WGS sequence"/>
</dbReference>
<dbReference type="GO" id="GO:0005886">
    <property type="term" value="C:plasma membrane"/>
    <property type="evidence" value="ECO:0007669"/>
    <property type="project" value="UniProtKB-SubCell"/>
</dbReference>
<dbReference type="Gene3D" id="3.40.50.2300">
    <property type="match status" value="2"/>
</dbReference>
<gene>
    <name evidence="8" type="primary">tmpC_3</name>
    <name evidence="8" type="ORF">LAX5112_01914</name>
</gene>
<comment type="similarity">
    <text evidence="2">Belongs to the BMP lipoprotein family.</text>
</comment>
<dbReference type="InterPro" id="IPR028082">
    <property type="entry name" value="Peripla_BP_I"/>
</dbReference>
<dbReference type="SUPFAM" id="SSF53822">
    <property type="entry name" value="Periplasmic binding protein-like I"/>
    <property type="match status" value="1"/>
</dbReference>
<evidence type="ECO:0000259" key="7">
    <source>
        <dbReference type="Pfam" id="PF02608"/>
    </source>
</evidence>
<dbReference type="CDD" id="cd06354">
    <property type="entry name" value="PBP1_PrnA-like"/>
    <property type="match status" value="1"/>
</dbReference>
<evidence type="ECO:0000313" key="8">
    <source>
        <dbReference type="EMBL" id="CTQ68863.1"/>
    </source>
</evidence>